<evidence type="ECO:0000256" key="5">
    <source>
        <dbReference type="ARBA" id="ARBA00023077"/>
    </source>
</evidence>
<evidence type="ECO:0000256" key="3">
    <source>
        <dbReference type="ARBA" id="ARBA00022452"/>
    </source>
</evidence>
<feature type="domain" description="TonB-dependent receptor-like beta-barrel" evidence="10">
    <location>
        <begin position="511"/>
        <end position="1020"/>
    </location>
</feature>
<dbReference type="Proteomes" id="UP001570846">
    <property type="component" value="Unassembled WGS sequence"/>
</dbReference>
<evidence type="ECO:0000313" key="13">
    <source>
        <dbReference type="EMBL" id="MFA1771559.1"/>
    </source>
</evidence>
<dbReference type="InterPro" id="IPR037066">
    <property type="entry name" value="Plug_dom_sf"/>
</dbReference>
<reference evidence="13 15" key="3">
    <citation type="submission" date="2024-08" db="EMBL/GenBank/DDBJ databases">
        <authorList>
            <person name="Wei W."/>
        </authorList>
    </citation>
    <scope>NUCLEOTIDE SEQUENCE [LARGE SCALE GENOMIC DNA]</scope>
    <source>
        <strain evidence="13 15">XU2</strain>
    </source>
</reference>
<dbReference type="GO" id="GO:0009279">
    <property type="term" value="C:cell outer membrane"/>
    <property type="evidence" value="ECO:0007669"/>
    <property type="project" value="UniProtKB-SubCell"/>
</dbReference>
<dbReference type="InterPro" id="IPR023997">
    <property type="entry name" value="TonB-dep_OMP_SusC/RagA_CS"/>
</dbReference>
<keyword evidence="7 8" id="KW-0998">Cell outer membrane</keyword>
<evidence type="ECO:0000256" key="8">
    <source>
        <dbReference type="PROSITE-ProRule" id="PRU01360"/>
    </source>
</evidence>
<evidence type="ECO:0000256" key="2">
    <source>
        <dbReference type="ARBA" id="ARBA00022448"/>
    </source>
</evidence>
<dbReference type="InterPro" id="IPR039426">
    <property type="entry name" value="TonB-dep_rcpt-like"/>
</dbReference>
<sequence length="1061" mass="116396">MTKFLPKQSRLWRLNCFLACIPLSMVGVVVPYKATSHPFADNNYAFQWTLSGKVVSSTGDPLPGVTVLLKGSTTASSTGVDGSFTIAVPEAPGTLVFSYIGFTSQEKAFTGPATLNITLSDDAKALEEVVVVGYGTQKRADVTGAIATMNAEKLNERPLARVDQALVGQMAGVRVQQTSGVPGRGFSIQVRGTGSISANNEPLYVIDGFPLAVQPQNSGGGYSSGNPLDNINPNDIESIQVLKDAAASAIYGSRASNGVVLITTKRGKTGKAKINLNVYGGVSEVVKKLDVLNGEEWIDRAIESINYNWVRSGTGRTANQTTEERRVLLKLPAGSVNRNFMIDDRWLQEGYPGLKFIDWQDELFRQGNVKNYQLSASGGTDAVNYFVSGDYLNQQGVAIGLGYERYSARANVEVKANDKLTLGLNLSPSYAVTNDPGVEGKDQLMHLSVSMPPVVEESAGLQTGVAPFNVYTWGPARVSPVAVAREAIGENKVFRTLATIFGQYKILEGLNFRTTFNLDHADATTKNWLPAKLAINRNTTGSLLGYRRQTFVNENTLDYNRTFAKMHNISALGGISYSNYKFDSWRLSGAGYTSNEIPTLNQATSFSGTSAETRNVLFSYFGRVQYNYNDRYLLSASIRRDGSSRFGDETQWGVFPSASIGWRVSQERFMQNIPVINDLKLRASWGIAGNNGVGDYDDISRLRVANYSFGSGLANGQVPQNFPNPRLSWEESETIDVGFDLGLLSNRVFTSFDFYVKTNRDLLLNIPVPTASGFTTALTNIGKVVNRGWELELTTRNLTGLFEWNTNLNFSHNQNEVRQLGPNNTPIAGGDWDINHNLLMVGQPMYSLWLVQQVGLLSAQDIAAGYPMYGKQEPGDPKYLDANKDGKIDAGDRVLSGHPNPDYVWGINNSFSYKGFDLSVLVQGQWGGKIYSTFGRAVNRTGMDFIDNTLGMYRNRWRSPEDPGDGETHKAPSSFGRIKNTDWLYPSDYWRVRNITLGYNLGGLMKSKFISGARVYVTAENWFGDDKYTGGFNPEAVNNGGDDYGAFPLSKSMIVGLNLTF</sequence>
<evidence type="ECO:0000313" key="12">
    <source>
        <dbReference type="EMBL" id="KAA6432306.1"/>
    </source>
</evidence>
<keyword evidence="4 8" id="KW-0812">Transmembrane</keyword>
<evidence type="ECO:0000313" key="14">
    <source>
        <dbReference type="Proteomes" id="UP000323866"/>
    </source>
</evidence>
<dbReference type="Pfam" id="PF07715">
    <property type="entry name" value="Plug"/>
    <property type="match status" value="1"/>
</dbReference>
<dbReference type="Gene3D" id="2.60.40.1120">
    <property type="entry name" value="Carboxypeptidase-like, regulatory domain"/>
    <property type="match status" value="1"/>
</dbReference>
<dbReference type="EMBL" id="JBGOGF010000004">
    <property type="protein sequence ID" value="MFA1771559.1"/>
    <property type="molecule type" value="Genomic_DNA"/>
</dbReference>
<evidence type="ECO:0000256" key="1">
    <source>
        <dbReference type="ARBA" id="ARBA00004571"/>
    </source>
</evidence>
<keyword evidence="5 9" id="KW-0798">TonB box</keyword>
<keyword evidence="12" id="KW-0675">Receptor</keyword>
<dbReference type="OrthoDB" id="9768177at2"/>
<evidence type="ECO:0000313" key="15">
    <source>
        <dbReference type="Proteomes" id="UP001570846"/>
    </source>
</evidence>
<gene>
    <name evidence="13" type="ORF">ACD591_09675</name>
    <name evidence="12" type="ORF">FOE74_14440</name>
</gene>
<dbReference type="SUPFAM" id="SSF49464">
    <property type="entry name" value="Carboxypeptidase regulatory domain-like"/>
    <property type="match status" value="1"/>
</dbReference>
<accession>A0A5M8QBW0</accession>
<evidence type="ECO:0000256" key="4">
    <source>
        <dbReference type="ARBA" id="ARBA00022692"/>
    </source>
</evidence>
<dbReference type="InterPro" id="IPR000531">
    <property type="entry name" value="Beta-barrel_TonB"/>
</dbReference>
<protein>
    <submittedName>
        <fullName evidence="13">SusC/RagA family TonB-linked outer membrane protein</fullName>
    </submittedName>
    <submittedName>
        <fullName evidence="12">TonB-dependent receptor</fullName>
    </submittedName>
</protein>
<dbReference type="Gene3D" id="2.170.130.10">
    <property type="entry name" value="TonB-dependent receptor, plug domain"/>
    <property type="match status" value="1"/>
</dbReference>
<dbReference type="Gene3D" id="2.40.170.20">
    <property type="entry name" value="TonB-dependent receptor, beta-barrel domain"/>
    <property type="match status" value="1"/>
</dbReference>
<dbReference type="SUPFAM" id="SSF56935">
    <property type="entry name" value="Porins"/>
    <property type="match status" value="1"/>
</dbReference>
<dbReference type="InterPro" id="IPR012910">
    <property type="entry name" value="Plug_dom"/>
</dbReference>
<dbReference type="AlphaFoldDB" id="A0A5M8QBW0"/>
<evidence type="ECO:0000259" key="11">
    <source>
        <dbReference type="Pfam" id="PF07715"/>
    </source>
</evidence>
<evidence type="ECO:0000256" key="7">
    <source>
        <dbReference type="ARBA" id="ARBA00023237"/>
    </source>
</evidence>
<dbReference type="InterPro" id="IPR036942">
    <property type="entry name" value="Beta-barrel_TonB_sf"/>
</dbReference>
<dbReference type="Pfam" id="PF13715">
    <property type="entry name" value="CarbopepD_reg_2"/>
    <property type="match status" value="1"/>
</dbReference>
<keyword evidence="3 8" id="KW-1134">Transmembrane beta strand</keyword>
<evidence type="ECO:0000259" key="10">
    <source>
        <dbReference type="Pfam" id="PF00593"/>
    </source>
</evidence>
<dbReference type="NCBIfam" id="TIGR04057">
    <property type="entry name" value="SusC_RagA_signa"/>
    <property type="match status" value="1"/>
</dbReference>
<dbReference type="NCBIfam" id="TIGR04056">
    <property type="entry name" value="OMP_RagA_SusC"/>
    <property type="match status" value="1"/>
</dbReference>
<organism evidence="12 14">
    <name type="scientific">Rufibacter glacialis</name>
    <dbReference type="NCBI Taxonomy" id="1259555"/>
    <lineage>
        <taxon>Bacteria</taxon>
        <taxon>Pseudomonadati</taxon>
        <taxon>Bacteroidota</taxon>
        <taxon>Cytophagia</taxon>
        <taxon>Cytophagales</taxon>
        <taxon>Hymenobacteraceae</taxon>
        <taxon>Rufibacter</taxon>
    </lineage>
</organism>
<dbReference type="PROSITE" id="PS52016">
    <property type="entry name" value="TONB_DEPENDENT_REC_3"/>
    <property type="match status" value="1"/>
</dbReference>
<dbReference type="FunFam" id="2.170.130.10:FF:000008">
    <property type="entry name" value="SusC/RagA family TonB-linked outer membrane protein"/>
    <property type="match status" value="1"/>
</dbReference>
<dbReference type="RefSeq" id="WP_149099338.1">
    <property type="nucleotide sequence ID" value="NZ_BMMG01000005.1"/>
</dbReference>
<name>A0A5M8QBW0_9BACT</name>
<dbReference type="Proteomes" id="UP000323866">
    <property type="component" value="Unassembled WGS sequence"/>
</dbReference>
<reference evidence="12 14" key="2">
    <citation type="submission" date="2019-09" db="EMBL/GenBank/DDBJ databases">
        <title>A bacterium isolated from glacier soil.</title>
        <authorList>
            <person name="Liu Q."/>
        </authorList>
    </citation>
    <scope>NUCLEOTIDE SEQUENCE [LARGE SCALE GENOMIC DNA]</scope>
    <source>
        <strain evidence="12 14">MDT1-10-3</strain>
    </source>
</reference>
<evidence type="ECO:0000256" key="6">
    <source>
        <dbReference type="ARBA" id="ARBA00023136"/>
    </source>
</evidence>
<dbReference type="EMBL" id="VKKZ01000022">
    <property type="protein sequence ID" value="KAA6432306.1"/>
    <property type="molecule type" value="Genomic_DNA"/>
</dbReference>
<keyword evidence="15" id="KW-1185">Reference proteome</keyword>
<comment type="subcellular location">
    <subcellularLocation>
        <location evidence="1 8">Cell outer membrane</location>
        <topology evidence="1 8">Multi-pass membrane protein</topology>
    </subcellularLocation>
</comment>
<reference evidence="12 14" key="1">
    <citation type="submission" date="2019-07" db="EMBL/GenBank/DDBJ databases">
        <authorList>
            <person name="Qu J.-H."/>
        </authorList>
    </citation>
    <scope>NUCLEOTIDE SEQUENCE [LARGE SCALE GENOMIC DNA]</scope>
    <source>
        <strain evidence="12 14">MDT1-10-3</strain>
    </source>
</reference>
<dbReference type="InterPro" id="IPR023996">
    <property type="entry name" value="TonB-dep_OMP_SusC/RagA"/>
</dbReference>
<dbReference type="Pfam" id="PF00593">
    <property type="entry name" value="TonB_dep_Rec_b-barrel"/>
    <property type="match status" value="1"/>
</dbReference>
<evidence type="ECO:0000256" key="9">
    <source>
        <dbReference type="RuleBase" id="RU003357"/>
    </source>
</evidence>
<comment type="similarity">
    <text evidence="8 9">Belongs to the TonB-dependent receptor family.</text>
</comment>
<comment type="caution">
    <text evidence="12">The sequence shown here is derived from an EMBL/GenBank/DDBJ whole genome shotgun (WGS) entry which is preliminary data.</text>
</comment>
<keyword evidence="6 8" id="KW-0472">Membrane</keyword>
<dbReference type="InterPro" id="IPR008969">
    <property type="entry name" value="CarboxyPept-like_regulatory"/>
</dbReference>
<feature type="domain" description="TonB-dependent receptor plug" evidence="11">
    <location>
        <begin position="140"/>
        <end position="259"/>
    </location>
</feature>
<keyword evidence="2 8" id="KW-0813">Transport</keyword>
<proteinExistence type="inferred from homology"/>